<dbReference type="AlphaFoldDB" id="A0A1M7D0I5"/>
<dbReference type="Proteomes" id="UP000580830">
    <property type="component" value="Unassembled WGS sequence"/>
</dbReference>
<reference evidence="2" key="1">
    <citation type="submission" date="2016-11" db="EMBL/GenBank/DDBJ databases">
        <authorList>
            <person name="Jaros S."/>
            <person name="Januszkiewicz K."/>
            <person name="Wedrychowicz H."/>
        </authorList>
    </citation>
    <scope>NUCLEOTIDE SEQUENCE [LARGE SCALE GENOMIC DNA]</scope>
    <source>
        <strain evidence="2">DSM 6637</strain>
    </source>
</reference>
<evidence type="ECO:0000313" key="2">
    <source>
        <dbReference type="EMBL" id="SHL72958.1"/>
    </source>
</evidence>
<reference evidence="1 4" key="3">
    <citation type="journal article" date="2020" name="Biotechnol. Biofuels">
        <title>New insights from the biogas microbiome by comprehensive genome-resolved metagenomics of nearly 1600 species originating from multiple anaerobic digesters.</title>
        <authorList>
            <person name="Campanaro S."/>
            <person name="Treu L."/>
            <person name="Rodriguez-R L.M."/>
            <person name="Kovalovszki A."/>
            <person name="Ziels R.M."/>
            <person name="Maus I."/>
            <person name="Zhu X."/>
            <person name="Kougias P.G."/>
            <person name="Basile A."/>
            <person name="Luo G."/>
            <person name="Schluter A."/>
            <person name="Konstantinidis K.T."/>
            <person name="Angelidaki I."/>
        </authorList>
    </citation>
    <scope>NUCLEOTIDE SEQUENCE [LARGE SCALE GENOMIC DNA]</scope>
    <source>
        <strain evidence="1">AS04akNAM_125</strain>
    </source>
</reference>
<evidence type="ECO:0000313" key="3">
    <source>
        <dbReference type="Proteomes" id="UP000184444"/>
    </source>
</evidence>
<dbReference type="EMBL" id="FRCK01000001">
    <property type="protein sequence ID" value="SHL72958.1"/>
    <property type="molecule type" value="Genomic_DNA"/>
</dbReference>
<sequence length="62" mass="6947">MTRKELSQAERPQGLMADLDFVTRPVQRLPNRRALAVLDQMYAYHDVEQPVGAAETAYDAAA</sequence>
<name>A0A1M7D0I5_9RHOB</name>
<dbReference type="RefSeq" id="WP_073060207.1">
    <property type="nucleotide sequence ID" value="NZ_DAOKYZ010000004.1"/>
</dbReference>
<evidence type="ECO:0000313" key="4">
    <source>
        <dbReference type="Proteomes" id="UP000580830"/>
    </source>
</evidence>
<dbReference type="Proteomes" id="UP000184444">
    <property type="component" value="Unassembled WGS sequence"/>
</dbReference>
<protein>
    <submittedName>
        <fullName evidence="2">Uncharacterized protein</fullName>
    </submittedName>
</protein>
<accession>A0A1M7D0I5</accession>
<keyword evidence="3" id="KW-1185">Reference proteome</keyword>
<organism evidence="2 3">
    <name type="scientific">Paracoccus solventivorans</name>
    <dbReference type="NCBI Taxonomy" id="53463"/>
    <lineage>
        <taxon>Bacteria</taxon>
        <taxon>Pseudomonadati</taxon>
        <taxon>Pseudomonadota</taxon>
        <taxon>Alphaproteobacteria</taxon>
        <taxon>Rhodobacterales</taxon>
        <taxon>Paracoccaceae</taxon>
        <taxon>Paracoccus</taxon>
    </lineage>
</organism>
<gene>
    <name evidence="1" type="ORF">GXX24_15140</name>
    <name evidence="2" type="ORF">SAMN05444389_10166</name>
</gene>
<reference evidence="3" key="2">
    <citation type="submission" date="2016-11" db="EMBL/GenBank/DDBJ databases">
        <authorList>
            <person name="Varghese N."/>
            <person name="Submissions S."/>
        </authorList>
    </citation>
    <scope>NUCLEOTIDE SEQUENCE [LARGE SCALE GENOMIC DNA]</scope>
    <source>
        <strain evidence="3">DSM 6637</strain>
    </source>
</reference>
<dbReference type="EMBL" id="DULP01000240">
    <property type="protein sequence ID" value="HHW35452.1"/>
    <property type="molecule type" value="Genomic_DNA"/>
</dbReference>
<proteinExistence type="predicted"/>
<dbReference type="OrthoDB" id="7775927at2"/>
<evidence type="ECO:0000313" key="1">
    <source>
        <dbReference type="EMBL" id="HHW35452.1"/>
    </source>
</evidence>